<comment type="similarity">
    <text evidence="1">Belongs to the peptidase M20 family.</text>
</comment>
<reference evidence="3 4" key="1">
    <citation type="journal article" date="2021" name="Sci. Rep.">
        <title>The distribution of antibiotic resistance genes in chicken gut microbiota commensals.</title>
        <authorList>
            <person name="Juricova H."/>
            <person name="Matiasovicova J."/>
            <person name="Kubasova T."/>
            <person name="Cejkova D."/>
            <person name="Rychlik I."/>
        </authorList>
    </citation>
    <scope>NUCLEOTIDE SEQUENCE [LARGE SCALE GENOMIC DNA]</scope>
    <source>
        <strain evidence="3 4">An829</strain>
    </source>
</reference>
<dbReference type="Pfam" id="PF01546">
    <property type="entry name" value="Peptidase_M20"/>
    <property type="match status" value="1"/>
</dbReference>
<evidence type="ECO:0000313" key="3">
    <source>
        <dbReference type="EMBL" id="MBM6704140.1"/>
    </source>
</evidence>
<keyword evidence="4" id="KW-1185">Reference proteome</keyword>
<accession>A0ABS2DTU3</accession>
<evidence type="ECO:0000256" key="1">
    <source>
        <dbReference type="ARBA" id="ARBA00006153"/>
    </source>
</evidence>
<dbReference type="PIRSF" id="PIRSF001235">
    <property type="entry name" value="Amidase_carbamoylase"/>
    <property type="match status" value="1"/>
</dbReference>
<dbReference type="Gene3D" id="3.30.70.360">
    <property type="match status" value="1"/>
</dbReference>
<keyword evidence="2 3" id="KW-0378">Hydrolase</keyword>
<dbReference type="PANTHER" id="PTHR32494">
    <property type="entry name" value="ALLANTOATE DEIMINASE-RELATED"/>
    <property type="match status" value="1"/>
</dbReference>
<dbReference type="InterPro" id="IPR036264">
    <property type="entry name" value="Bact_exopeptidase_dim_dom"/>
</dbReference>
<name>A0ABS2DTU3_9BURK</name>
<dbReference type="EMBL" id="JACJJC010000008">
    <property type="protein sequence ID" value="MBM6704140.1"/>
    <property type="molecule type" value="Genomic_DNA"/>
</dbReference>
<dbReference type="InterPro" id="IPR002933">
    <property type="entry name" value="Peptidase_M20"/>
</dbReference>
<comment type="caution">
    <text evidence="3">The sequence shown here is derived from an EMBL/GenBank/DDBJ whole genome shotgun (WGS) entry which is preliminary data.</text>
</comment>
<organism evidence="3 4">
    <name type="scientific">Sutterella massiliensis</name>
    <dbReference type="NCBI Taxonomy" id="1816689"/>
    <lineage>
        <taxon>Bacteria</taxon>
        <taxon>Pseudomonadati</taxon>
        <taxon>Pseudomonadota</taxon>
        <taxon>Betaproteobacteria</taxon>
        <taxon>Burkholderiales</taxon>
        <taxon>Sutterellaceae</taxon>
        <taxon>Sutterella</taxon>
    </lineage>
</organism>
<protein>
    <submittedName>
        <fullName evidence="3">Zn-dependent hydrolase</fullName>
    </submittedName>
</protein>
<dbReference type="PANTHER" id="PTHR32494:SF5">
    <property type="entry name" value="ALLANTOATE AMIDOHYDROLASE"/>
    <property type="match status" value="1"/>
</dbReference>
<dbReference type="GO" id="GO:0016787">
    <property type="term" value="F:hydrolase activity"/>
    <property type="evidence" value="ECO:0007669"/>
    <property type="project" value="UniProtKB-KW"/>
</dbReference>
<dbReference type="SUPFAM" id="SSF53187">
    <property type="entry name" value="Zn-dependent exopeptidases"/>
    <property type="match status" value="1"/>
</dbReference>
<dbReference type="Gene3D" id="3.40.630.10">
    <property type="entry name" value="Zn peptidases"/>
    <property type="match status" value="1"/>
</dbReference>
<sequence>MTSSSLELEGRAFAERIFDTVRQLSVDTLGVTRQGYGPKETAVIDFLRSLGKELSLEERIDAAGNVWLTLAGKDRSLPAFVAGSHADSVPQGGNFDGLAGVAAAMLCAWWMRHTNFQPERDFSVLILRCEESSFFGKAYVGSLGMMGKLTAADLELKHRTEPVTLGEAIAACGLDPKQLTMGRPVIDTSKIAAFVELHIEQGPVLTSSADVRTGIVTGIRGNIRHKCVKAIGETAHSGAVDKAYRHDALMAAACLMHTMETHWQRFLDAGEDLVFTSGVFKTAPTAAISVIPGLVTFTIDMRSLSMDTCERFHALLVSEAERIGAERGVRFEFDAMLRTQPAALNQMLSERIAHAAKLCGIPVAHLASGAGHDSAVLGNAGIPTAMIFIANQNGSHNPDEAMELADFMRGTELLWRTVENYDK</sequence>
<evidence type="ECO:0000256" key="2">
    <source>
        <dbReference type="ARBA" id="ARBA00022801"/>
    </source>
</evidence>
<dbReference type="RefSeq" id="WP_205102612.1">
    <property type="nucleotide sequence ID" value="NZ_JACJJC010000008.1"/>
</dbReference>
<dbReference type="SUPFAM" id="SSF55031">
    <property type="entry name" value="Bacterial exopeptidase dimerisation domain"/>
    <property type="match status" value="1"/>
</dbReference>
<dbReference type="InterPro" id="IPR010158">
    <property type="entry name" value="Amidase_Cbmase"/>
</dbReference>
<gene>
    <name evidence="3" type="ORF">H6A60_06530</name>
</gene>
<dbReference type="NCBIfam" id="TIGR01879">
    <property type="entry name" value="hydantase"/>
    <property type="match status" value="1"/>
</dbReference>
<dbReference type="Proteomes" id="UP000715095">
    <property type="component" value="Unassembled WGS sequence"/>
</dbReference>
<proteinExistence type="inferred from homology"/>
<evidence type="ECO:0000313" key="4">
    <source>
        <dbReference type="Proteomes" id="UP000715095"/>
    </source>
</evidence>